<dbReference type="GO" id="GO:0005524">
    <property type="term" value="F:ATP binding"/>
    <property type="evidence" value="ECO:0007669"/>
    <property type="project" value="UniProtKB-KW"/>
</dbReference>
<proteinExistence type="predicted"/>
<dbReference type="CDD" id="cd03257">
    <property type="entry name" value="ABC_NikE_OppD_transporters"/>
    <property type="match status" value="1"/>
</dbReference>
<dbReference type="InterPro" id="IPR013563">
    <property type="entry name" value="Oligopep_ABC_C"/>
</dbReference>
<sequence length="325" mass="36384">MNNHSDMIPILQVKNLKKYFTTPRGMLHAVDDISFAIQEGKTLGVVGESGCGKTTTGRAILRLIEPTSGSVVFNGIDITSLEKNKLRIMREKMQIIFQDPYSSLDPRMSVASIIAEPLIIHKRVSGKKELLKQVQKLMEMVELEDRLSSSYPHELDGGRRQRIGIARALALEPQFIVCDEPVSSLDVSVQAQILNLMQDLQDRLGLTYMFVTHDMAVVKHISDEIAVMYLGQIIELSPAKDLFAHQYHPYSHALISAIPKIESKTDETMTILKGEIGSPIEPKPGCRFALRCEYCIEKCLTDTPVFKTIESGRAVACWRAEELSL</sequence>
<keyword evidence="2" id="KW-0547">Nucleotide-binding</keyword>
<dbReference type="SMART" id="SM00382">
    <property type="entry name" value="AAA"/>
    <property type="match status" value="1"/>
</dbReference>
<feature type="domain" description="ABC transporter" evidence="4">
    <location>
        <begin position="11"/>
        <end position="255"/>
    </location>
</feature>
<organism evidence="5">
    <name type="scientific">bioreactor metagenome</name>
    <dbReference type="NCBI Taxonomy" id="1076179"/>
    <lineage>
        <taxon>unclassified sequences</taxon>
        <taxon>metagenomes</taxon>
        <taxon>ecological metagenomes</taxon>
    </lineage>
</organism>
<dbReference type="NCBIfam" id="TIGR01727">
    <property type="entry name" value="oligo_HPY"/>
    <property type="match status" value="1"/>
</dbReference>
<dbReference type="Pfam" id="PF08352">
    <property type="entry name" value="oligo_HPY"/>
    <property type="match status" value="1"/>
</dbReference>
<dbReference type="Gene3D" id="3.40.50.300">
    <property type="entry name" value="P-loop containing nucleotide triphosphate hydrolases"/>
    <property type="match status" value="1"/>
</dbReference>
<reference evidence="5" key="1">
    <citation type="submission" date="2019-08" db="EMBL/GenBank/DDBJ databases">
        <authorList>
            <person name="Kucharzyk K."/>
            <person name="Murdoch R.W."/>
            <person name="Higgins S."/>
            <person name="Loffler F."/>
        </authorList>
    </citation>
    <scope>NUCLEOTIDE SEQUENCE</scope>
</reference>
<evidence type="ECO:0000313" key="5">
    <source>
        <dbReference type="EMBL" id="MPL70522.1"/>
    </source>
</evidence>
<dbReference type="InterPro" id="IPR003439">
    <property type="entry name" value="ABC_transporter-like_ATP-bd"/>
</dbReference>
<dbReference type="PANTHER" id="PTHR43776:SF8">
    <property type="entry name" value="ABC TRANSPORTER, ATP-BINDING PROTEIN"/>
    <property type="match status" value="1"/>
</dbReference>
<dbReference type="InterPro" id="IPR003593">
    <property type="entry name" value="AAA+_ATPase"/>
</dbReference>
<keyword evidence="1" id="KW-0813">Transport</keyword>
<dbReference type="GO" id="GO:0055085">
    <property type="term" value="P:transmembrane transport"/>
    <property type="evidence" value="ECO:0007669"/>
    <property type="project" value="UniProtKB-ARBA"/>
</dbReference>
<dbReference type="InterPro" id="IPR050319">
    <property type="entry name" value="ABC_transp_ATP-bind"/>
</dbReference>
<dbReference type="InterPro" id="IPR027417">
    <property type="entry name" value="P-loop_NTPase"/>
</dbReference>
<dbReference type="FunFam" id="3.40.50.300:FF:000016">
    <property type="entry name" value="Oligopeptide ABC transporter ATP-binding component"/>
    <property type="match status" value="1"/>
</dbReference>
<dbReference type="GO" id="GO:0016887">
    <property type="term" value="F:ATP hydrolysis activity"/>
    <property type="evidence" value="ECO:0007669"/>
    <property type="project" value="InterPro"/>
</dbReference>
<keyword evidence="3 5" id="KW-0067">ATP-binding</keyword>
<evidence type="ECO:0000259" key="4">
    <source>
        <dbReference type="PROSITE" id="PS50893"/>
    </source>
</evidence>
<evidence type="ECO:0000256" key="1">
    <source>
        <dbReference type="ARBA" id="ARBA00022448"/>
    </source>
</evidence>
<dbReference type="EMBL" id="VSSQ01000053">
    <property type="protein sequence ID" value="MPL70522.1"/>
    <property type="molecule type" value="Genomic_DNA"/>
</dbReference>
<dbReference type="Pfam" id="PF00005">
    <property type="entry name" value="ABC_tran"/>
    <property type="match status" value="1"/>
</dbReference>
<dbReference type="AlphaFoldDB" id="A0A644TWE5"/>
<dbReference type="PANTHER" id="PTHR43776">
    <property type="entry name" value="TRANSPORT ATP-BINDING PROTEIN"/>
    <property type="match status" value="1"/>
</dbReference>
<dbReference type="SUPFAM" id="SSF52540">
    <property type="entry name" value="P-loop containing nucleoside triphosphate hydrolases"/>
    <property type="match status" value="1"/>
</dbReference>
<evidence type="ECO:0000256" key="3">
    <source>
        <dbReference type="ARBA" id="ARBA00022840"/>
    </source>
</evidence>
<dbReference type="PROSITE" id="PS50893">
    <property type="entry name" value="ABC_TRANSPORTER_2"/>
    <property type="match status" value="1"/>
</dbReference>
<gene>
    <name evidence="5" type="primary">oppF_7</name>
    <name evidence="5" type="ORF">SDC9_16279</name>
</gene>
<name>A0A644TWE5_9ZZZZ</name>
<comment type="caution">
    <text evidence="5">The sequence shown here is derived from an EMBL/GenBank/DDBJ whole genome shotgun (WGS) entry which is preliminary data.</text>
</comment>
<dbReference type="GO" id="GO:0015833">
    <property type="term" value="P:peptide transport"/>
    <property type="evidence" value="ECO:0007669"/>
    <property type="project" value="InterPro"/>
</dbReference>
<accession>A0A644TWE5</accession>
<protein>
    <submittedName>
        <fullName evidence="5">Oligopeptide transport ATP-binding protein OppF</fullName>
    </submittedName>
</protein>
<evidence type="ECO:0000256" key="2">
    <source>
        <dbReference type="ARBA" id="ARBA00022741"/>
    </source>
</evidence>